<dbReference type="Gene3D" id="1.20.5.340">
    <property type="match status" value="5"/>
</dbReference>
<keyword evidence="8 15" id="KW-0175">Coiled coil</keyword>
<dbReference type="SMART" id="SM00242">
    <property type="entry name" value="MYSc"/>
    <property type="match status" value="1"/>
</dbReference>
<dbReference type="SMART" id="SM00015">
    <property type="entry name" value="IQ"/>
    <property type="match status" value="1"/>
</dbReference>
<name>A0A7K9ISP0_9CORV</name>
<keyword evidence="10 14" id="KW-0505">Motor protein</keyword>
<dbReference type="Gene3D" id="2.30.30.360">
    <property type="entry name" value="Myosin S1 fragment, N-terminal"/>
    <property type="match status" value="1"/>
</dbReference>
<evidence type="ECO:0000256" key="4">
    <source>
        <dbReference type="ARBA" id="ARBA00022481"/>
    </source>
</evidence>
<feature type="domain" description="Myosin motor" evidence="16">
    <location>
        <begin position="86"/>
        <end position="784"/>
    </location>
</feature>
<dbReference type="Gene3D" id="1.20.5.370">
    <property type="match status" value="4"/>
</dbReference>
<evidence type="ECO:0000256" key="9">
    <source>
        <dbReference type="ARBA" id="ARBA00023123"/>
    </source>
</evidence>
<dbReference type="PROSITE" id="PS51844">
    <property type="entry name" value="SH3_LIKE"/>
    <property type="match status" value="1"/>
</dbReference>
<keyword evidence="11" id="KW-0514">Muscle protein</keyword>
<dbReference type="Gene3D" id="6.10.250.2420">
    <property type="match status" value="1"/>
</dbReference>
<evidence type="ECO:0000256" key="14">
    <source>
        <dbReference type="PROSITE-ProRule" id="PRU00782"/>
    </source>
</evidence>
<feature type="non-terminal residue" evidence="18">
    <location>
        <position position="1943"/>
    </location>
</feature>
<dbReference type="EMBL" id="VWZQ01005621">
    <property type="protein sequence ID" value="NXH29089.1"/>
    <property type="molecule type" value="Genomic_DNA"/>
</dbReference>
<gene>
    <name evidence="18" type="primary">Myh1b_2</name>
    <name evidence="18" type="ORF">MYIHEB_R04495</name>
</gene>
<dbReference type="GO" id="GO:0005524">
    <property type="term" value="F:ATP binding"/>
    <property type="evidence" value="ECO:0007669"/>
    <property type="project" value="UniProtKB-UniRule"/>
</dbReference>
<evidence type="ECO:0000313" key="18">
    <source>
        <dbReference type="EMBL" id="NXH29089.1"/>
    </source>
</evidence>
<feature type="binding site" evidence="14">
    <location>
        <begin position="179"/>
        <end position="186"/>
    </location>
    <ligand>
        <name>ATP</name>
        <dbReference type="ChEBI" id="CHEBI:30616"/>
    </ligand>
</feature>
<evidence type="ECO:0000256" key="2">
    <source>
        <dbReference type="ARBA" id="ARBA00008314"/>
    </source>
</evidence>
<dbReference type="PROSITE" id="PS50096">
    <property type="entry name" value="IQ"/>
    <property type="match status" value="1"/>
</dbReference>
<dbReference type="GO" id="GO:0032982">
    <property type="term" value="C:myosin filament"/>
    <property type="evidence" value="ECO:0007669"/>
    <property type="project" value="UniProtKB-KW"/>
</dbReference>
<dbReference type="Pfam" id="PF01576">
    <property type="entry name" value="Myosin_tail_1"/>
    <property type="match status" value="1"/>
</dbReference>
<dbReference type="InterPro" id="IPR014751">
    <property type="entry name" value="XRCC4-like_C"/>
</dbReference>
<reference evidence="18 19" key="1">
    <citation type="submission" date="2019-09" db="EMBL/GenBank/DDBJ databases">
        <title>Bird 10,000 Genomes (B10K) Project - Family phase.</title>
        <authorList>
            <person name="Zhang G."/>
        </authorList>
    </citation>
    <scope>NUCLEOTIDE SEQUENCE [LARGE SCALE GENOMIC DNA]</scope>
    <source>
        <strain evidence="18">B10K-DU-001-33</strain>
        <tissue evidence="18">Muscle</tissue>
    </source>
</reference>
<dbReference type="Gene3D" id="1.20.120.720">
    <property type="entry name" value="Myosin VI head, motor domain, U50 subdomain"/>
    <property type="match status" value="1"/>
</dbReference>
<evidence type="ECO:0000256" key="10">
    <source>
        <dbReference type="ARBA" id="ARBA00023175"/>
    </source>
</evidence>
<dbReference type="Gene3D" id="1.20.58.530">
    <property type="match status" value="1"/>
</dbReference>
<dbReference type="CDD" id="cd01377">
    <property type="entry name" value="MYSc_class_II"/>
    <property type="match status" value="1"/>
</dbReference>
<dbReference type="FunFam" id="1.20.5.340:FF:000006">
    <property type="entry name" value="Myosin heavy chain"/>
    <property type="match status" value="1"/>
</dbReference>
<dbReference type="InterPro" id="IPR008989">
    <property type="entry name" value="Myosin_S1_N"/>
</dbReference>
<dbReference type="PANTHER" id="PTHR45615">
    <property type="entry name" value="MYOSIN HEAVY CHAIN, NON-MUSCLE"/>
    <property type="match status" value="1"/>
</dbReference>
<evidence type="ECO:0000256" key="3">
    <source>
        <dbReference type="ARBA" id="ARBA00022433"/>
    </source>
</evidence>
<protein>
    <submittedName>
        <fullName evidence="18">MYH1B protein</fullName>
    </submittedName>
</protein>
<feature type="domain" description="Myosin N-terminal SH3-like" evidence="17">
    <location>
        <begin position="33"/>
        <end position="82"/>
    </location>
</feature>
<dbReference type="FunFam" id="1.20.5.370:FF:000007">
    <property type="entry name" value="Myosin heavy chain"/>
    <property type="match status" value="1"/>
</dbReference>
<dbReference type="FunFam" id="1.20.5.340:FF:000003">
    <property type="entry name" value="Myosin heavy chain"/>
    <property type="match status" value="1"/>
</dbReference>
<dbReference type="SUPFAM" id="SSF52540">
    <property type="entry name" value="P-loop containing nucleoside triphosphate hydrolases"/>
    <property type="match status" value="1"/>
</dbReference>
<keyword evidence="9 14" id="KW-0518">Myosin</keyword>
<dbReference type="InterPro" id="IPR004009">
    <property type="entry name" value="SH3_Myosin"/>
</dbReference>
<evidence type="ECO:0000256" key="1">
    <source>
        <dbReference type="ARBA" id="ARBA00004657"/>
    </source>
</evidence>
<dbReference type="GO" id="GO:0016460">
    <property type="term" value="C:myosin II complex"/>
    <property type="evidence" value="ECO:0007669"/>
    <property type="project" value="TreeGrafter"/>
</dbReference>
<dbReference type="FunFam" id="1.20.5.340:FF:000002">
    <property type="entry name" value="Myosin heavy chain"/>
    <property type="match status" value="1"/>
</dbReference>
<dbReference type="FunFam" id="1.20.120.720:FF:000001">
    <property type="entry name" value="Myosin heavy chain, muscle"/>
    <property type="match status" value="1"/>
</dbReference>
<dbReference type="FunFam" id="1.20.5.370:FF:000002">
    <property type="entry name" value="Myosin heavy chain"/>
    <property type="match status" value="1"/>
</dbReference>
<feature type="non-terminal residue" evidence="18">
    <location>
        <position position="1"/>
    </location>
</feature>
<keyword evidence="12 14" id="KW-0009">Actin-binding</keyword>
<dbReference type="GO" id="GO:0000146">
    <property type="term" value="F:microfilament motor activity"/>
    <property type="evidence" value="ECO:0007669"/>
    <property type="project" value="TreeGrafter"/>
</dbReference>
<dbReference type="Gene3D" id="1.20.5.4820">
    <property type="match status" value="1"/>
</dbReference>
<evidence type="ECO:0000259" key="17">
    <source>
        <dbReference type="PROSITE" id="PS51844"/>
    </source>
</evidence>
<dbReference type="PROSITE" id="PS51456">
    <property type="entry name" value="MYOSIN_MOTOR"/>
    <property type="match status" value="1"/>
</dbReference>
<dbReference type="Pfam" id="PF02736">
    <property type="entry name" value="Myosin_N"/>
    <property type="match status" value="1"/>
</dbReference>
<feature type="coiled-coil region" evidence="15">
    <location>
        <begin position="848"/>
        <end position="1931"/>
    </location>
</feature>
<sequence length="1943" mass="223257">MSTDAEMAIFGEAAPYLRKSEKERIEAQNKPFDAKTSVFVVHAKESYVKSTIQSRESGKVTVKTEGGETLTVKDDQIFSMNPPKYDKIEDMAMMTHLHEPAVLYNLKERYAAWMIYTYSGLFCVTVNPYKWLPVYNPEVVLAYRGKKRQEAPPHIFSISDNAYQFMLTDRENQSILITGESGAGKTVNTKRVIQYFATIAASGDKKKEEQPSGKMQGTLEDQIISANPLLEAFGNAKTVRNDNSSRFGKFIRIHFGATGKLASADIETYLLEKSRVTFQLKAERSYHIFYQIMSNKKPELIEMLLITTNPYDYQYVSQGEITVPSINDQEELMATDSAIDILGFTPDEKTAIYKLTGAVMHYGNLKFKQKQREEQAEPDGTEVADKAAYLMGLNSADLLKALCYPRVKVGNEYVTKGQTVQQVYNSVGALAKSVFEKMFLWMVVRINQQLDTKQPRQYFIGVLDIAGFEIFDFNSLEQLCINFTNEKLQQFFNHHMFVLEQEEYKKEGIEWEFIDFGMDLAACIELIEKPMGIFSILEEECMFPKATDTSFKNKLYDQHLGKSNNFQKPKPAKGKAEAHFSLVHYAGTVDYNITGWLEKNKDPLNETVVGLYQKSSLKTLALLFASAGGGEAESSGGGGKKGAKKKGSSFQTVSALFRENLNKLMANLRSTHPHFVRCLIPNETKTPGAMEHELVLHQLRCNGVLEGIRICRKGFPSRILYADFKQRYKVLNASAIPEGQFIDSKKASEKLLGSIDVDHTQYKFGHTKVFFKAGLLGLLEEMRDEKLAQLITRTQAMCRGYLMRVEFKKMMERRESIYCIQYNVRSFMNVKHWPWMKLFFKIKPLLKSAESEKEMANMKEEFEKTKEELAKSEAKRKELEEKMVALVQEKNDLQLQVQSEADALADAEERCDQLIKTKIQLEAKIKELTERAEEEEELNAELTAKKRKLEDECSELKKDIDDLELTLAKVEKEKHATENKVKNLTEEMAALDETIAKLTKEKKALQEAHQQTLDDLQAEEDKVNTLTKAKTKLEQQVDDLEGSLEQEKKLRMDLERAKRKLEGDLKLAQDSIMDLENDKQQLEEKLKKKDFEISQIQSKTEDEQALGMQFQKKIKELQASARIEELEEEIEAERTSRAKAEKHRADLSRELEEISERLEEAGGATAAQIEMNKKREAEFQKMRRDLEEATLQHEATAAALRKKHADSTAELGEQIDNLQRVKQKLEKEKSELKMEIDDLASNMESVSKAKANLEKMCRSLEDQLSEIKTKEEEQQRIINDLSTQRARLQTESGEYSRQVDEKDALISQLSRGKQAFTQQIEELKRHLEEEIKAKNALAHALQSARHDCDLLREQYEEEQEAKGELQRALSKANSEVAQWRTKYETDAIQRTEELEEAKKKLAQRLQDAEEHVEAVNAKCASLEKTKQRLQNEVEDLMIDVERSNAACAALDKKQKNFDKILAEWKQKYEETQAELEASQKESRSLSTELFKMKNAYEESLDHLETMKRENKNLQQEISDLTEQIAEQGKAIHELQKVKKQVEQEKSEIQAALEEAEASLEHEEGKILRLQLELNQVKSEIDRKIAEKDEEIEQMKRNHLRVVESMQSTLDAEIRSRNEALRLKKKMEGDLNEIEIQLSHANRQAAEAQKNLRNTQAVLKDTQIHLDDALRTQDDLKEQVAMVERRANLLQAEVEELRAALEQTERSRKVAEQELMDASERVQLLHSQNTSLINTKKKLETDIAQIQSEMEDTIQEARNAEEKAKKAITDAAMMAEELKKEQDTSAHLERMKKNLDQTVKDLQHRLDEAEQLALKGGKKQIQKLEARVRELEGEVDAEQKRSAEAVKGVRKYERRVKELTYQSEEDRKNVLRLQDLVDKLQTKVKAYKRQAEEAEELSNVNLSKFRKIQHELEEAEERADIAESQVNKLRAKSREMGKKAESEE</sequence>
<dbReference type="FunFam" id="1.20.58.530:FF:000001">
    <property type="entry name" value="Myosin heavy chain"/>
    <property type="match status" value="1"/>
</dbReference>
<dbReference type="FunFam" id="1.20.5.370:FF:000001">
    <property type="entry name" value="Myosin heavy chain"/>
    <property type="match status" value="1"/>
</dbReference>
<dbReference type="FunFam" id="1.20.5.340:FF:000004">
    <property type="entry name" value="Myosin heavy chain"/>
    <property type="match status" value="1"/>
</dbReference>
<dbReference type="Pfam" id="PF00063">
    <property type="entry name" value="Myosin_head"/>
    <property type="match status" value="1"/>
</dbReference>
<evidence type="ECO:0000256" key="5">
    <source>
        <dbReference type="ARBA" id="ARBA00022490"/>
    </source>
</evidence>
<dbReference type="GO" id="GO:0051015">
    <property type="term" value="F:actin filament binding"/>
    <property type="evidence" value="ECO:0007669"/>
    <property type="project" value="InterPro"/>
</dbReference>
<evidence type="ECO:0000256" key="12">
    <source>
        <dbReference type="ARBA" id="ARBA00023203"/>
    </source>
</evidence>
<dbReference type="GO" id="GO:0006936">
    <property type="term" value="P:muscle contraction"/>
    <property type="evidence" value="ECO:0007669"/>
    <property type="project" value="TreeGrafter"/>
</dbReference>
<keyword evidence="6 14" id="KW-0547">Nucleotide-binding</keyword>
<evidence type="ECO:0000256" key="15">
    <source>
        <dbReference type="SAM" id="Coils"/>
    </source>
</evidence>
<evidence type="ECO:0000256" key="7">
    <source>
        <dbReference type="ARBA" id="ARBA00022840"/>
    </source>
</evidence>
<dbReference type="InterPro" id="IPR000048">
    <property type="entry name" value="IQ_motif_EF-hand-BS"/>
</dbReference>
<evidence type="ECO:0000256" key="13">
    <source>
        <dbReference type="ARBA" id="ARBA00038612"/>
    </source>
</evidence>
<evidence type="ECO:0000259" key="16">
    <source>
        <dbReference type="PROSITE" id="PS51456"/>
    </source>
</evidence>
<dbReference type="InterPro" id="IPR027417">
    <property type="entry name" value="P-loop_NTPase"/>
</dbReference>
<organism evidence="18 19">
    <name type="scientific">Myiagra hebetior</name>
    <dbReference type="NCBI Taxonomy" id="381031"/>
    <lineage>
        <taxon>Eukaryota</taxon>
        <taxon>Metazoa</taxon>
        <taxon>Chordata</taxon>
        <taxon>Craniata</taxon>
        <taxon>Vertebrata</taxon>
        <taxon>Euteleostomi</taxon>
        <taxon>Archelosauria</taxon>
        <taxon>Archosauria</taxon>
        <taxon>Dinosauria</taxon>
        <taxon>Saurischia</taxon>
        <taxon>Theropoda</taxon>
        <taxon>Coelurosauria</taxon>
        <taxon>Aves</taxon>
        <taxon>Neognathae</taxon>
        <taxon>Neoaves</taxon>
        <taxon>Telluraves</taxon>
        <taxon>Australaves</taxon>
        <taxon>Passeriformes</taxon>
        <taxon>Corvoidea</taxon>
        <taxon>Monarchidae</taxon>
        <taxon>Myiagra</taxon>
    </lineage>
</organism>
<evidence type="ECO:0000256" key="8">
    <source>
        <dbReference type="ARBA" id="ARBA00023054"/>
    </source>
</evidence>
<dbReference type="FunFam" id="1.20.5.340:FF:000013">
    <property type="entry name" value="Myosin heavy chain"/>
    <property type="match status" value="1"/>
</dbReference>
<dbReference type="PANTHER" id="PTHR45615:SF79">
    <property type="entry name" value="MYOSIN-4"/>
    <property type="match status" value="1"/>
</dbReference>
<dbReference type="Gene3D" id="3.40.850.10">
    <property type="entry name" value="Kinesin motor domain"/>
    <property type="match status" value="1"/>
</dbReference>
<dbReference type="GO" id="GO:0030016">
    <property type="term" value="C:myofibril"/>
    <property type="evidence" value="ECO:0007669"/>
    <property type="project" value="UniProtKB-SubCell"/>
</dbReference>
<comment type="subunit">
    <text evidence="13">Muscle myosin is a hexameric protein that consists of 2 heavy chain subunits (MHC), 2 alkali light chain subunits (MLC) and 2 regulatory light chain subunits (MLC-2).</text>
</comment>
<dbReference type="FunFam" id="1.20.5.370:FF:000003">
    <property type="entry name" value="Myosin heavy chain"/>
    <property type="match status" value="1"/>
</dbReference>
<evidence type="ECO:0000256" key="6">
    <source>
        <dbReference type="ARBA" id="ARBA00022741"/>
    </source>
</evidence>
<keyword evidence="4" id="KW-0488">Methylation</keyword>
<comment type="similarity">
    <text evidence="2 14">Belongs to the TRAFAC class myosin-kinesin ATPase superfamily. Myosin family.</text>
</comment>
<dbReference type="InterPro" id="IPR001609">
    <property type="entry name" value="Myosin_head_motor_dom-like"/>
</dbReference>
<keyword evidence="5" id="KW-0963">Cytoplasm</keyword>
<keyword evidence="19" id="KW-1185">Reference proteome</keyword>
<dbReference type="InterPro" id="IPR036961">
    <property type="entry name" value="Kinesin_motor_dom_sf"/>
</dbReference>
<accession>A0A7K9ISP0</accession>
<feature type="region of interest" description="Actin-binding" evidence="14">
    <location>
        <begin position="661"/>
        <end position="683"/>
    </location>
</feature>
<comment type="caution">
    <text evidence="18">The sequence shown here is derived from an EMBL/GenBank/DDBJ whole genome shotgun (WGS) entry which is preliminary data.</text>
</comment>
<dbReference type="FunFam" id="3.40.850.10:FF:000024">
    <property type="entry name" value="Myosin heavy chain, isoform J"/>
    <property type="match status" value="1"/>
</dbReference>
<evidence type="ECO:0000256" key="11">
    <source>
        <dbReference type="ARBA" id="ARBA00023179"/>
    </source>
</evidence>
<dbReference type="FunFam" id="1.20.5.4820:FF:000001">
    <property type="entry name" value="Myosin heavy chain"/>
    <property type="match status" value="1"/>
</dbReference>
<dbReference type="Gene3D" id="1.10.10.820">
    <property type="match status" value="1"/>
</dbReference>
<comment type="subcellular location">
    <subcellularLocation>
        <location evidence="1">Cytoplasm</location>
        <location evidence="1">Myofibril</location>
    </subcellularLocation>
</comment>
<dbReference type="Proteomes" id="UP000534930">
    <property type="component" value="Unassembled WGS sequence"/>
</dbReference>
<dbReference type="FunFam" id="1.10.10.820:FF:000001">
    <property type="entry name" value="Myosin heavy chain"/>
    <property type="match status" value="1"/>
</dbReference>
<dbReference type="InterPro" id="IPR002928">
    <property type="entry name" value="Myosin_tail"/>
</dbReference>
<dbReference type="FunFam" id="2.30.30.360:FF:000001">
    <property type="entry name" value="Myosin heavy chain"/>
    <property type="match status" value="1"/>
</dbReference>
<evidence type="ECO:0000313" key="19">
    <source>
        <dbReference type="Proteomes" id="UP000534930"/>
    </source>
</evidence>
<keyword evidence="3" id="KW-0787">Thick filament</keyword>
<dbReference type="FunFam" id="1.20.5.370:FF:000008">
    <property type="entry name" value="Myosin heavy chain"/>
    <property type="match status" value="1"/>
</dbReference>
<dbReference type="PRINTS" id="PR00193">
    <property type="entry name" value="MYOSINHEAVY"/>
</dbReference>
<dbReference type="SUPFAM" id="SSF90257">
    <property type="entry name" value="Myosin rod fragments"/>
    <property type="match status" value="4"/>
</dbReference>
<keyword evidence="7 14" id="KW-0067">ATP-binding</keyword>
<proteinExistence type="inferred from homology"/>